<comment type="similarity">
    <text evidence="3 14">Belongs to the hexokinase family.</text>
</comment>
<dbReference type="InterPro" id="IPR001312">
    <property type="entry name" value="Hexokinase"/>
</dbReference>
<evidence type="ECO:0000256" key="7">
    <source>
        <dbReference type="ARBA" id="ARBA00022840"/>
    </source>
</evidence>
<comment type="catalytic activity">
    <reaction evidence="11">
        <text>D-glucose + ATP = D-glucose 6-phosphate + ADP + H(+)</text>
        <dbReference type="Rhea" id="RHEA:17825"/>
        <dbReference type="ChEBI" id="CHEBI:4167"/>
        <dbReference type="ChEBI" id="CHEBI:15378"/>
        <dbReference type="ChEBI" id="CHEBI:30616"/>
        <dbReference type="ChEBI" id="CHEBI:61548"/>
        <dbReference type="ChEBI" id="CHEBI:456216"/>
        <dbReference type="EC" id="2.7.1.1"/>
    </reaction>
    <physiologicalReaction direction="left-to-right" evidence="11">
        <dbReference type="Rhea" id="RHEA:17826"/>
    </physiologicalReaction>
</comment>
<dbReference type="Proteomes" id="UP001153712">
    <property type="component" value="Chromosome 11"/>
</dbReference>
<keyword evidence="8 14" id="KW-0324">Glycolysis</keyword>
<comment type="pathway">
    <text evidence="2">Carbohydrate metabolism; hexose metabolism.</text>
</comment>
<evidence type="ECO:0000256" key="13">
    <source>
        <dbReference type="ARBA" id="ARBA00059457"/>
    </source>
</evidence>
<evidence type="ECO:0000259" key="17">
    <source>
        <dbReference type="Pfam" id="PF03727"/>
    </source>
</evidence>
<comment type="catalytic activity">
    <reaction evidence="10">
        <text>D-fructose + ATP = D-fructose 6-phosphate + ADP + H(+)</text>
        <dbReference type="Rhea" id="RHEA:16125"/>
        <dbReference type="ChEBI" id="CHEBI:15378"/>
        <dbReference type="ChEBI" id="CHEBI:30616"/>
        <dbReference type="ChEBI" id="CHEBI:37721"/>
        <dbReference type="ChEBI" id="CHEBI:61527"/>
        <dbReference type="ChEBI" id="CHEBI:456216"/>
        <dbReference type="EC" id="2.7.1.1"/>
    </reaction>
    <physiologicalReaction direction="left-to-right" evidence="10">
        <dbReference type="Rhea" id="RHEA:16126"/>
    </physiologicalReaction>
</comment>
<evidence type="ECO:0000256" key="3">
    <source>
        <dbReference type="ARBA" id="ARBA00009225"/>
    </source>
</evidence>
<feature type="region of interest" description="Disordered" evidence="15">
    <location>
        <begin position="123"/>
        <end position="143"/>
    </location>
</feature>
<organism evidence="18 19">
    <name type="scientific">Phyllotreta striolata</name>
    <name type="common">Striped flea beetle</name>
    <name type="synonym">Crioceris striolata</name>
    <dbReference type="NCBI Taxonomy" id="444603"/>
    <lineage>
        <taxon>Eukaryota</taxon>
        <taxon>Metazoa</taxon>
        <taxon>Ecdysozoa</taxon>
        <taxon>Arthropoda</taxon>
        <taxon>Hexapoda</taxon>
        <taxon>Insecta</taxon>
        <taxon>Pterygota</taxon>
        <taxon>Neoptera</taxon>
        <taxon>Endopterygota</taxon>
        <taxon>Coleoptera</taxon>
        <taxon>Polyphaga</taxon>
        <taxon>Cucujiformia</taxon>
        <taxon>Chrysomeloidea</taxon>
        <taxon>Chrysomelidae</taxon>
        <taxon>Galerucinae</taxon>
        <taxon>Alticini</taxon>
        <taxon>Phyllotreta</taxon>
    </lineage>
</organism>
<keyword evidence="19" id="KW-1185">Reference proteome</keyword>
<dbReference type="Pfam" id="PF00349">
    <property type="entry name" value="Hexokinase_1"/>
    <property type="match status" value="1"/>
</dbReference>
<feature type="domain" description="Hexokinase C-terminal" evidence="17">
    <location>
        <begin position="265"/>
        <end position="500"/>
    </location>
</feature>
<evidence type="ECO:0000256" key="5">
    <source>
        <dbReference type="ARBA" id="ARBA00022741"/>
    </source>
</evidence>
<evidence type="ECO:0000256" key="12">
    <source>
        <dbReference type="ARBA" id="ARBA00050361"/>
    </source>
</evidence>
<protein>
    <recommendedName>
        <fullName evidence="14">Phosphotransferase</fullName>
        <ecNumber evidence="14">2.7.1.-</ecNumber>
    </recommendedName>
</protein>
<evidence type="ECO:0000256" key="6">
    <source>
        <dbReference type="ARBA" id="ARBA00022777"/>
    </source>
</evidence>
<dbReference type="GO" id="GO:0005524">
    <property type="term" value="F:ATP binding"/>
    <property type="evidence" value="ECO:0007669"/>
    <property type="project" value="UniProtKB-UniRule"/>
</dbReference>
<dbReference type="AlphaFoldDB" id="A0A9N9TKL1"/>
<evidence type="ECO:0000313" key="19">
    <source>
        <dbReference type="Proteomes" id="UP001153712"/>
    </source>
</evidence>
<dbReference type="Pfam" id="PF03727">
    <property type="entry name" value="Hexokinase_2"/>
    <property type="match status" value="1"/>
</dbReference>
<comment type="function">
    <text evidence="13">Catalyzes the phosphorylation of various hexoses to hexose 6-phosphate.</text>
</comment>
<dbReference type="GO" id="GO:0001678">
    <property type="term" value="P:intracellular glucose homeostasis"/>
    <property type="evidence" value="ECO:0007669"/>
    <property type="project" value="InterPro"/>
</dbReference>
<evidence type="ECO:0000256" key="14">
    <source>
        <dbReference type="RuleBase" id="RU362007"/>
    </source>
</evidence>
<dbReference type="PANTHER" id="PTHR19443">
    <property type="entry name" value="HEXOKINASE"/>
    <property type="match status" value="1"/>
</dbReference>
<evidence type="ECO:0000256" key="10">
    <source>
        <dbReference type="ARBA" id="ARBA00047905"/>
    </source>
</evidence>
<comment type="catalytic activity">
    <reaction evidence="12">
        <text>D-mannose + ATP = D-mannose 6-phosphate + ADP + H(+)</text>
        <dbReference type="Rhea" id="RHEA:11028"/>
        <dbReference type="ChEBI" id="CHEBI:4208"/>
        <dbReference type="ChEBI" id="CHEBI:15378"/>
        <dbReference type="ChEBI" id="CHEBI:30616"/>
        <dbReference type="ChEBI" id="CHEBI:58735"/>
        <dbReference type="ChEBI" id="CHEBI:456216"/>
        <dbReference type="EC" id="2.7.1.1"/>
    </reaction>
    <physiologicalReaction direction="left-to-right" evidence="12">
        <dbReference type="Rhea" id="RHEA:11029"/>
    </physiologicalReaction>
</comment>
<dbReference type="PANTHER" id="PTHR19443:SF16">
    <property type="entry name" value="HEXOKINASE TYPE 1-RELATED"/>
    <property type="match status" value="1"/>
</dbReference>
<dbReference type="Gene3D" id="3.40.367.20">
    <property type="match status" value="1"/>
</dbReference>
<dbReference type="FunFam" id="3.40.367.20:FF:000005">
    <property type="entry name" value="Phosphotransferase"/>
    <property type="match status" value="1"/>
</dbReference>
<dbReference type="PROSITE" id="PS51748">
    <property type="entry name" value="HEXOKINASE_2"/>
    <property type="match status" value="1"/>
</dbReference>
<dbReference type="GO" id="GO:0008865">
    <property type="term" value="F:fructokinase activity"/>
    <property type="evidence" value="ECO:0007669"/>
    <property type="project" value="TreeGrafter"/>
</dbReference>
<feature type="domain" description="Hexokinase N-terminal" evidence="16">
    <location>
        <begin position="49"/>
        <end position="259"/>
    </location>
</feature>
<dbReference type="EMBL" id="OU900104">
    <property type="protein sequence ID" value="CAG9855672.1"/>
    <property type="molecule type" value="Genomic_DNA"/>
</dbReference>
<comment type="catalytic activity">
    <reaction evidence="9">
        <text>a D-hexose + ATP = a D-hexose 6-phosphate + ADP + H(+)</text>
        <dbReference type="Rhea" id="RHEA:22740"/>
        <dbReference type="ChEBI" id="CHEBI:4194"/>
        <dbReference type="ChEBI" id="CHEBI:15378"/>
        <dbReference type="ChEBI" id="CHEBI:30616"/>
        <dbReference type="ChEBI" id="CHEBI:229467"/>
        <dbReference type="ChEBI" id="CHEBI:456216"/>
        <dbReference type="EC" id="2.7.1.1"/>
    </reaction>
    <physiologicalReaction direction="left-to-right" evidence="9">
        <dbReference type="Rhea" id="RHEA:22741"/>
    </physiologicalReaction>
</comment>
<name>A0A9N9TKL1_PHYSR</name>
<evidence type="ECO:0000256" key="4">
    <source>
        <dbReference type="ARBA" id="ARBA00022679"/>
    </source>
</evidence>
<dbReference type="GO" id="GO:0005829">
    <property type="term" value="C:cytosol"/>
    <property type="evidence" value="ECO:0007669"/>
    <property type="project" value="TreeGrafter"/>
</dbReference>
<dbReference type="FunFam" id="3.30.420.40:FF:000095">
    <property type="entry name" value="Phosphotransferase"/>
    <property type="match status" value="1"/>
</dbReference>
<evidence type="ECO:0000256" key="8">
    <source>
        <dbReference type="ARBA" id="ARBA00023152"/>
    </source>
</evidence>
<dbReference type="SUPFAM" id="SSF53067">
    <property type="entry name" value="Actin-like ATPase domain"/>
    <property type="match status" value="2"/>
</dbReference>
<reference evidence="18" key="1">
    <citation type="submission" date="2022-01" db="EMBL/GenBank/DDBJ databases">
        <authorList>
            <person name="King R."/>
        </authorList>
    </citation>
    <scope>NUCLEOTIDE SEQUENCE</scope>
</reference>
<keyword evidence="4 14" id="KW-0808">Transferase</keyword>
<dbReference type="GO" id="GO:0005739">
    <property type="term" value="C:mitochondrion"/>
    <property type="evidence" value="ECO:0007669"/>
    <property type="project" value="TreeGrafter"/>
</dbReference>
<keyword evidence="6 14" id="KW-0418">Kinase</keyword>
<dbReference type="InterPro" id="IPR022673">
    <property type="entry name" value="Hexokinase_C"/>
</dbReference>
<dbReference type="PRINTS" id="PR00475">
    <property type="entry name" value="HEXOKINASE"/>
</dbReference>
<keyword evidence="5 14" id="KW-0547">Nucleotide-binding</keyword>
<dbReference type="Gene3D" id="3.30.420.40">
    <property type="match status" value="1"/>
</dbReference>
<gene>
    <name evidence="18" type="ORF">PHYEVI_LOCUS2118</name>
</gene>
<evidence type="ECO:0000256" key="9">
    <source>
        <dbReference type="ARBA" id="ARBA00044613"/>
    </source>
</evidence>
<dbReference type="GO" id="GO:0004340">
    <property type="term" value="F:glucokinase activity"/>
    <property type="evidence" value="ECO:0007669"/>
    <property type="project" value="TreeGrafter"/>
</dbReference>
<comment type="pathway">
    <text evidence="1">Carbohydrate degradation; glycolysis; D-glyceraldehyde 3-phosphate and glycerone phosphate from D-glucose: step 1/4.</text>
</comment>
<feature type="compositionally biased region" description="Acidic residues" evidence="15">
    <location>
        <begin position="124"/>
        <end position="140"/>
    </location>
</feature>
<evidence type="ECO:0000256" key="2">
    <source>
        <dbReference type="ARBA" id="ARBA00005028"/>
    </source>
</evidence>
<dbReference type="GO" id="GO:0005536">
    <property type="term" value="F:D-glucose binding"/>
    <property type="evidence" value="ECO:0007669"/>
    <property type="project" value="InterPro"/>
</dbReference>
<dbReference type="OrthoDB" id="419537at2759"/>
<dbReference type="GO" id="GO:0006006">
    <property type="term" value="P:glucose metabolic process"/>
    <property type="evidence" value="ECO:0007669"/>
    <property type="project" value="TreeGrafter"/>
</dbReference>
<evidence type="ECO:0000256" key="1">
    <source>
        <dbReference type="ARBA" id="ARBA00004888"/>
    </source>
</evidence>
<dbReference type="EC" id="2.7.1.-" evidence="14"/>
<proteinExistence type="inferred from homology"/>
<accession>A0A9N9TKL1</accession>
<evidence type="ECO:0000313" key="18">
    <source>
        <dbReference type="EMBL" id="CAG9855672.1"/>
    </source>
</evidence>
<dbReference type="GO" id="GO:0006096">
    <property type="term" value="P:glycolytic process"/>
    <property type="evidence" value="ECO:0007669"/>
    <property type="project" value="UniProtKB-KW"/>
</dbReference>
<dbReference type="CDD" id="cd24019">
    <property type="entry name" value="ASKHA_NBD_HK_meta"/>
    <property type="match status" value="1"/>
</dbReference>
<dbReference type="InterPro" id="IPR022672">
    <property type="entry name" value="Hexokinase_N"/>
</dbReference>
<evidence type="ECO:0000256" key="15">
    <source>
        <dbReference type="SAM" id="MobiDB-lite"/>
    </source>
</evidence>
<evidence type="ECO:0000256" key="11">
    <source>
        <dbReference type="ARBA" id="ARBA00048160"/>
    </source>
</evidence>
<evidence type="ECO:0000259" key="16">
    <source>
        <dbReference type="Pfam" id="PF00349"/>
    </source>
</evidence>
<keyword evidence="7 14" id="KW-0067">ATP-binding</keyword>
<sequence length="515" mass="56920">MSAPTKSPPCKLPCDEPEPCEKFKKSCCSQKCNPVYLREMPARTVTKAKCSELVLTNQQLGQYMKNFLDAVRTGLKKANHQNAIVKCFPTYVQNLPTGQEEGKYLALDLGGTNFRVLMITLDPNAEEPEPDPDAEEEAEPEGGKLQVVSETYEIPEELMTGPGEDLFDFFAEKLSEFCGAQGVMEDELPLGFTFSFPLTQIGLKKGHLERWTKGFNCSGVIGQDVVKLLEQAIEKREDVKVKIVAVCNDTTGTLITCAYKDQTCKIGLIVGTGTNCCYVEKQDWVELFDAQDTGSGIVIINLESGAFGDDGALDFCRTKYDIDVDKDSINPGKQAHEKMISGMYLGELVRLAVVQLTEDGIMFNGKLTEEFKTKGSFETSFVSEIESDDPCKYDNAERICKELGVDWGTEEDYQDLRYVCCCFSRRAAFMVASSMAVLIRKMGYPMVTIGVDGSLFKLHPHFRNTCEHKLREILIPDSYKFQFMETADGSGIGAALIAAVSANDEEEGGDGDAEA</sequence>
<dbReference type="InterPro" id="IPR043129">
    <property type="entry name" value="ATPase_NBD"/>
</dbReference>